<proteinExistence type="predicted"/>
<protein>
    <recommendedName>
        <fullName evidence="4">Membrane protein involved in the export of O-antigen and teichoic acid</fullName>
    </recommendedName>
</protein>
<accession>A0ABU8C9L3</accession>
<feature type="transmembrane region" description="Helical" evidence="1">
    <location>
        <begin position="58"/>
        <end position="81"/>
    </location>
</feature>
<dbReference type="Proteomes" id="UP001375382">
    <property type="component" value="Unassembled WGS sequence"/>
</dbReference>
<keyword evidence="1" id="KW-0472">Membrane</keyword>
<name>A0ABU8C9L3_9GAMM</name>
<feature type="transmembrane region" description="Helical" evidence="1">
    <location>
        <begin position="363"/>
        <end position="381"/>
    </location>
</feature>
<organism evidence="2 3">
    <name type="scientific">Rheinheimera muenzenbergensis</name>
    <dbReference type="NCBI Taxonomy" id="1193628"/>
    <lineage>
        <taxon>Bacteria</taxon>
        <taxon>Pseudomonadati</taxon>
        <taxon>Pseudomonadota</taxon>
        <taxon>Gammaproteobacteria</taxon>
        <taxon>Chromatiales</taxon>
        <taxon>Chromatiaceae</taxon>
        <taxon>Rheinheimera</taxon>
    </lineage>
</organism>
<feature type="transmembrane region" description="Helical" evidence="1">
    <location>
        <begin position="297"/>
        <end position="314"/>
    </location>
</feature>
<reference evidence="2 3" key="1">
    <citation type="journal article" date="2023" name="Ecotoxicol. Environ. Saf.">
        <title>Mercury remediation potential of mercury-resistant strain Rheinheimera metallidurans sp. nov. isolated from a municipal waste dumping site.</title>
        <authorList>
            <person name="Yadav V."/>
            <person name="Manjhi A."/>
            <person name="Vadakedath N."/>
        </authorList>
    </citation>
    <scope>NUCLEOTIDE SEQUENCE [LARGE SCALE GENOMIC DNA]</scope>
    <source>
        <strain evidence="2 3">E-49</strain>
    </source>
</reference>
<evidence type="ECO:0008006" key="4">
    <source>
        <dbReference type="Google" id="ProtNLM"/>
    </source>
</evidence>
<evidence type="ECO:0000313" key="2">
    <source>
        <dbReference type="EMBL" id="MEH8018597.1"/>
    </source>
</evidence>
<keyword evidence="1" id="KW-1133">Transmembrane helix</keyword>
<comment type="caution">
    <text evidence="2">The sequence shown here is derived from an EMBL/GenBank/DDBJ whole genome shotgun (WGS) entry which is preliminary data.</text>
</comment>
<gene>
    <name evidence="2" type="ORF">MN202_15240</name>
</gene>
<keyword evidence="3" id="KW-1185">Reference proteome</keyword>
<dbReference type="EMBL" id="JALAAR010000014">
    <property type="protein sequence ID" value="MEH8018597.1"/>
    <property type="molecule type" value="Genomic_DNA"/>
</dbReference>
<feature type="transmembrane region" description="Helical" evidence="1">
    <location>
        <begin position="87"/>
        <end position="104"/>
    </location>
</feature>
<feature type="transmembrane region" description="Helical" evidence="1">
    <location>
        <begin position="268"/>
        <end position="291"/>
    </location>
</feature>
<evidence type="ECO:0000313" key="3">
    <source>
        <dbReference type="Proteomes" id="UP001375382"/>
    </source>
</evidence>
<feature type="transmembrane region" description="Helical" evidence="1">
    <location>
        <begin position="143"/>
        <end position="166"/>
    </location>
</feature>
<feature type="transmembrane region" description="Helical" evidence="1">
    <location>
        <begin position="335"/>
        <end position="357"/>
    </location>
</feature>
<dbReference type="RefSeq" id="WP_335737000.1">
    <property type="nucleotide sequence ID" value="NZ_JALAAR010000014.1"/>
</dbReference>
<keyword evidence="1" id="KW-0812">Transmembrane</keyword>
<sequence length="386" mass="42071">MVLALCLMQKGSAEEYGLFAFLLVTQALANGISNALLGSPVLIALSENTPQAAQSIRSFMLANLLLSFLFAAVQAVIVLSFVNSIDIALVYAISAFTTTLRWFARAYCNNNHQHSKVVTSDALYSLVSLTAAVTLYLTSNVSLFSFGLITAAAAVLALPALGADYAKLQFVRAFKANLKGFVQGFQRQGKHALVGVISTEGTLNSHSYLVTILFGPAGFAPIAAAALLFRPVMVVLNSLTQIERPRLRSMLVENQFEEAKASLSRFRVINMVFWLLNSLAAAVVLIFFINIYWKDALSQPALIYAAIFISLIRLSRSVSSPFSVFLQAADKFKDLSLVTVKSSLLTIPLVYVSLLVFAPSFSLLGILLGELFALCLLFRLYRRVKL</sequence>
<evidence type="ECO:0000256" key="1">
    <source>
        <dbReference type="SAM" id="Phobius"/>
    </source>
</evidence>